<gene>
    <name evidence="1" type="ORF">Pan181_11590</name>
</gene>
<accession>A0A518AJX1</accession>
<proteinExistence type="predicted"/>
<dbReference type="AlphaFoldDB" id="A0A518AJX1"/>
<protein>
    <submittedName>
        <fullName evidence="1">Uncharacterized protein</fullName>
    </submittedName>
</protein>
<keyword evidence="2" id="KW-1185">Reference proteome</keyword>
<sequence>MCRGTGGVFDDELRRWRVEVRANDKTASLNISTSATTYMQICRGNLGKNLKLPPPDW</sequence>
<evidence type="ECO:0000313" key="2">
    <source>
        <dbReference type="Proteomes" id="UP000315750"/>
    </source>
</evidence>
<evidence type="ECO:0000313" key="1">
    <source>
        <dbReference type="EMBL" id="QDU54974.1"/>
    </source>
</evidence>
<dbReference type="EMBL" id="CP036278">
    <property type="protein sequence ID" value="QDU54974.1"/>
    <property type="molecule type" value="Genomic_DNA"/>
</dbReference>
<dbReference type="Proteomes" id="UP000315750">
    <property type="component" value="Chromosome"/>
</dbReference>
<reference evidence="1 2" key="1">
    <citation type="submission" date="2019-02" db="EMBL/GenBank/DDBJ databases">
        <title>Deep-cultivation of Planctomycetes and their phenomic and genomic characterization uncovers novel biology.</title>
        <authorList>
            <person name="Wiegand S."/>
            <person name="Jogler M."/>
            <person name="Boedeker C."/>
            <person name="Pinto D."/>
            <person name="Vollmers J."/>
            <person name="Rivas-Marin E."/>
            <person name="Kohn T."/>
            <person name="Peeters S.H."/>
            <person name="Heuer A."/>
            <person name="Rast P."/>
            <person name="Oberbeckmann S."/>
            <person name="Bunk B."/>
            <person name="Jeske O."/>
            <person name="Meyerdierks A."/>
            <person name="Storesund J.E."/>
            <person name="Kallscheuer N."/>
            <person name="Luecker S."/>
            <person name="Lage O.M."/>
            <person name="Pohl T."/>
            <person name="Merkel B.J."/>
            <person name="Hornburger P."/>
            <person name="Mueller R.-W."/>
            <person name="Bruemmer F."/>
            <person name="Labrenz M."/>
            <person name="Spormann A.M."/>
            <person name="Op den Camp H."/>
            <person name="Overmann J."/>
            <person name="Amann R."/>
            <person name="Jetten M.S.M."/>
            <person name="Mascher T."/>
            <person name="Medema M.H."/>
            <person name="Devos D.P."/>
            <person name="Kaster A.-K."/>
            <person name="Ovreas L."/>
            <person name="Rohde M."/>
            <person name="Galperin M.Y."/>
            <person name="Jogler C."/>
        </authorList>
    </citation>
    <scope>NUCLEOTIDE SEQUENCE [LARGE SCALE GENOMIC DNA]</scope>
    <source>
        <strain evidence="1 2">Pan181</strain>
    </source>
</reference>
<dbReference type="KEGG" id="amuc:Pan181_11590"/>
<name>A0A518AJX1_9BACT</name>
<organism evidence="1 2">
    <name type="scientific">Aeoliella mucimassa</name>
    <dbReference type="NCBI Taxonomy" id="2527972"/>
    <lineage>
        <taxon>Bacteria</taxon>
        <taxon>Pseudomonadati</taxon>
        <taxon>Planctomycetota</taxon>
        <taxon>Planctomycetia</taxon>
        <taxon>Pirellulales</taxon>
        <taxon>Lacipirellulaceae</taxon>
        <taxon>Aeoliella</taxon>
    </lineage>
</organism>